<evidence type="ECO:0000313" key="2">
    <source>
        <dbReference type="Proteomes" id="UP001230649"/>
    </source>
</evidence>
<proteinExistence type="predicted"/>
<organism evidence="1 2">
    <name type="scientific">Naganishia adeliensis</name>
    <dbReference type="NCBI Taxonomy" id="92952"/>
    <lineage>
        <taxon>Eukaryota</taxon>
        <taxon>Fungi</taxon>
        <taxon>Dikarya</taxon>
        <taxon>Basidiomycota</taxon>
        <taxon>Agaricomycotina</taxon>
        <taxon>Tremellomycetes</taxon>
        <taxon>Filobasidiales</taxon>
        <taxon>Filobasidiaceae</taxon>
        <taxon>Naganishia</taxon>
    </lineage>
</organism>
<sequence length="288" mass="31893">MASPSEVSREDREPSADLYDWQWNGDGTPHRSYGGLRPVSSSFFDHASSGKDTFSKASEERTYHEPAPASSTSAPVPSPETEVSSLNSVSTASSHSHDMKNQNGVLPGTPEQHGTAHLKLKLPATMEAWKSYNGFESLMKELHFPWDRDHLSAARMRSLMNASRLAAGVERKRTVGLKAVNTALRMSYCKAILRELVNDHHNLKPQLPASFFPTEDPGEFMASYDQKKELGLNILNTGKSMDEALRNSRVVGRVASIIKTYLTPEENVYRQFDVTFKLDQGGLCCTAS</sequence>
<protein>
    <submittedName>
        <fullName evidence="1">Uncharacterized protein</fullName>
    </submittedName>
</protein>
<dbReference type="EMBL" id="JASBWS010000062">
    <property type="protein sequence ID" value="KAJ9102824.1"/>
    <property type="molecule type" value="Genomic_DNA"/>
</dbReference>
<accession>A0ACC2VUY8</accession>
<name>A0ACC2VUY8_9TREE</name>
<evidence type="ECO:0000313" key="1">
    <source>
        <dbReference type="EMBL" id="KAJ9102824.1"/>
    </source>
</evidence>
<keyword evidence="2" id="KW-1185">Reference proteome</keyword>
<comment type="caution">
    <text evidence="1">The sequence shown here is derived from an EMBL/GenBank/DDBJ whole genome shotgun (WGS) entry which is preliminary data.</text>
</comment>
<dbReference type="Proteomes" id="UP001230649">
    <property type="component" value="Unassembled WGS sequence"/>
</dbReference>
<gene>
    <name evidence="1" type="ORF">QFC20_004931</name>
</gene>
<reference evidence="1" key="1">
    <citation type="submission" date="2023-04" db="EMBL/GenBank/DDBJ databases">
        <title>Draft Genome sequencing of Naganishia species isolated from polar environments using Oxford Nanopore Technology.</title>
        <authorList>
            <person name="Leo P."/>
            <person name="Venkateswaran K."/>
        </authorList>
    </citation>
    <scope>NUCLEOTIDE SEQUENCE</scope>
    <source>
        <strain evidence="1">MNA-CCFEE 5262</strain>
    </source>
</reference>